<organism evidence="2 3">
    <name type="scientific">Caballeronia fortuita</name>
    <dbReference type="NCBI Taxonomy" id="1777138"/>
    <lineage>
        <taxon>Bacteria</taxon>
        <taxon>Pseudomonadati</taxon>
        <taxon>Pseudomonadota</taxon>
        <taxon>Betaproteobacteria</taxon>
        <taxon>Burkholderiales</taxon>
        <taxon>Burkholderiaceae</taxon>
        <taxon>Caballeronia</taxon>
    </lineage>
</organism>
<dbReference type="STRING" id="1777138.AWB77_03723"/>
<comment type="similarity">
    <text evidence="1">Belongs to the short-chain dehydrogenases/reductases (SDR) family.</text>
</comment>
<dbReference type="PANTHER" id="PTHR42879:SF2">
    <property type="entry name" value="3-OXOACYL-[ACYL-CARRIER-PROTEIN] REDUCTASE FABG"/>
    <property type="match status" value="1"/>
</dbReference>
<reference evidence="2" key="1">
    <citation type="submission" date="2016-01" db="EMBL/GenBank/DDBJ databases">
        <authorList>
            <person name="Peeters C."/>
        </authorList>
    </citation>
    <scope>NUCLEOTIDE SEQUENCE</scope>
    <source>
        <strain evidence="2">LMG 29320</strain>
    </source>
</reference>
<dbReference type="AlphaFoldDB" id="A0A158C722"/>
<dbReference type="PANTHER" id="PTHR42879">
    <property type="entry name" value="3-OXOACYL-(ACYL-CARRIER-PROTEIN) REDUCTASE"/>
    <property type="match status" value="1"/>
</dbReference>
<evidence type="ECO:0000256" key="1">
    <source>
        <dbReference type="ARBA" id="ARBA00006484"/>
    </source>
</evidence>
<dbReference type="InterPro" id="IPR036291">
    <property type="entry name" value="NAD(P)-bd_dom_sf"/>
</dbReference>
<gene>
    <name evidence="2" type="ORF">AWB77_03723</name>
</gene>
<proteinExistence type="inferred from homology"/>
<dbReference type="InterPro" id="IPR050259">
    <property type="entry name" value="SDR"/>
</dbReference>
<dbReference type="SUPFAM" id="SSF51735">
    <property type="entry name" value="NAD(P)-binding Rossmann-fold domains"/>
    <property type="match status" value="1"/>
</dbReference>
<dbReference type="Gene3D" id="3.40.50.720">
    <property type="entry name" value="NAD(P)-binding Rossmann-like Domain"/>
    <property type="match status" value="1"/>
</dbReference>
<keyword evidence="3" id="KW-1185">Reference proteome</keyword>
<accession>A0A158C722</accession>
<name>A0A158C722_9BURK</name>
<protein>
    <submittedName>
        <fullName evidence="2">3-oxoacyl-[acyl-carrier-protein] reductase</fullName>
    </submittedName>
</protein>
<comment type="caution">
    <text evidence="2">The sequence shown here is derived from an EMBL/GenBank/DDBJ whole genome shotgun (WGS) entry which is preliminary data.</text>
</comment>
<dbReference type="EMBL" id="FCNX02000009">
    <property type="protein sequence ID" value="SAK78109.1"/>
    <property type="molecule type" value="Genomic_DNA"/>
</dbReference>
<dbReference type="Proteomes" id="UP000054903">
    <property type="component" value="Unassembled WGS sequence"/>
</dbReference>
<evidence type="ECO:0000313" key="3">
    <source>
        <dbReference type="Proteomes" id="UP000054903"/>
    </source>
</evidence>
<evidence type="ECO:0000313" key="2">
    <source>
        <dbReference type="EMBL" id="SAK78109.1"/>
    </source>
</evidence>
<dbReference type="Pfam" id="PF00106">
    <property type="entry name" value="adh_short"/>
    <property type="match status" value="1"/>
</dbReference>
<sequence length="107" mass="11351">MGKLEGKVALVTGSGRGIGQAIAKKLASEGARLVINDLDAEPAQETVELLRQQGVDAVACVGNVSAPDFADRFVGTAMNTFKGIDIIVNNAGFTWDDVVQKMTDEQW</sequence>
<dbReference type="PRINTS" id="PR00081">
    <property type="entry name" value="GDHRDH"/>
</dbReference>
<dbReference type="InterPro" id="IPR002347">
    <property type="entry name" value="SDR_fam"/>
</dbReference>